<comment type="caution">
    <text evidence="1">The sequence shown here is derived from an EMBL/GenBank/DDBJ whole genome shotgun (WGS) entry which is preliminary data.</text>
</comment>
<dbReference type="AlphaFoldDB" id="A0AAJ0UJ27"/>
<reference evidence="1" key="2">
    <citation type="journal article" date="2020" name="Microorganisms">
        <title>Osmotic Adaptation and Compatible Solute Biosynthesis of Phototrophic Bacteria as Revealed from Genome Analyses.</title>
        <authorList>
            <person name="Imhoff J.F."/>
            <person name="Rahn T."/>
            <person name="Kunzel S."/>
            <person name="Keller A."/>
            <person name="Neulinger S.C."/>
        </authorList>
    </citation>
    <scope>NUCLEOTIDE SEQUENCE</scope>
    <source>
        <strain evidence="1">DSM 4395</strain>
    </source>
</reference>
<reference evidence="1" key="1">
    <citation type="submission" date="2017-05" db="EMBL/GenBank/DDBJ databases">
        <authorList>
            <person name="Imhoff J.F."/>
            <person name="Rahn T."/>
            <person name="Kuenzel S."/>
            <person name="Neulinger S.C."/>
        </authorList>
    </citation>
    <scope>NUCLEOTIDE SEQUENCE</scope>
    <source>
        <strain evidence="1">DSM 4395</strain>
    </source>
</reference>
<sequence length="123" mass="13128">MTLEVTVRLSGSLMEMEEVILEATNALECCATEEALGRFDTDGSPIRLGETKLTAPVAAIRRSTRAPMAMCSSSATSTRPRAVGAFTVHWNIRHGSSVAPRHGLPASSATNMPSSMYARCSEI</sequence>
<evidence type="ECO:0000313" key="2">
    <source>
        <dbReference type="Proteomes" id="UP001296967"/>
    </source>
</evidence>
<keyword evidence="2" id="KW-1185">Reference proteome</keyword>
<organism evidence="1 2">
    <name type="scientific">Halochromatium salexigens</name>
    <name type="common">Chromatium salexigens</name>
    <dbReference type="NCBI Taxonomy" id="49447"/>
    <lineage>
        <taxon>Bacteria</taxon>
        <taxon>Pseudomonadati</taxon>
        <taxon>Pseudomonadota</taxon>
        <taxon>Gammaproteobacteria</taxon>
        <taxon>Chromatiales</taxon>
        <taxon>Chromatiaceae</taxon>
        <taxon>Halochromatium</taxon>
    </lineage>
</organism>
<gene>
    <name evidence="1" type="ORF">CCR82_17000</name>
</gene>
<accession>A0AAJ0UJ27</accession>
<dbReference type="EMBL" id="NHSF01000079">
    <property type="protein sequence ID" value="MBK5932183.1"/>
    <property type="molecule type" value="Genomic_DNA"/>
</dbReference>
<proteinExistence type="predicted"/>
<name>A0AAJ0UJ27_HALSE</name>
<dbReference type="Proteomes" id="UP001296967">
    <property type="component" value="Unassembled WGS sequence"/>
</dbReference>
<protein>
    <submittedName>
        <fullName evidence="1">Uncharacterized protein</fullName>
    </submittedName>
</protein>
<evidence type="ECO:0000313" key="1">
    <source>
        <dbReference type="EMBL" id="MBK5932183.1"/>
    </source>
</evidence>